<feature type="region of interest" description="Disordered" evidence="1">
    <location>
        <begin position="47"/>
        <end position="71"/>
    </location>
</feature>
<evidence type="ECO:0008006" key="5">
    <source>
        <dbReference type="Google" id="ProtNLM"/>
    </source>
</evidence>
<protein>
    <recommendedName>
        <fullName evidence="5">Mos1 transposase HTH domain-containing protein</fullName>
    </recommendedName>
</protein>
<dbReference type="EMBL" id="CAKOFQ010007763">
    <property type="protein sequence ID" value="CAH2007742.1"/>
    <property type="molecule type" value="Genomic_DNA"/>
</dbReference>
<sequence>MYHVVVNVLSIDQSLEEMTLGLKNDCLHGTTIFRWYRESQRSNFTLEDAERKGRPRTSVTEENHYCCEENA</sequence>
<evidence type="ECO:0000256" key="1">
    <source>
        <dbReference type="SAM" id="MobiDB-lite"/>
    </source>
</evidence>
<dbReference type="Proteomes" id="UP001152888">
    <property type="component" value="Unassembled WGS sequence"/>
</dbReference>
<feature type="compositionally biased region" description="Basic and acidic residues" evidence="1">
    <location>
        <begin position="59"/>
        <end position="71"/>
    </location>
</feature>
<dbReference type="AlphaFoldDB" id="A0A9P0Q3Q2"/>
<keyword evidence="4" id="KW-1185">Reference proteome</keyword>
<dbReference type="OrthoDB" id="8189655at2759"/>
<evidence type="ECO:0000313" key="3">
    <source>
        <dbReference type="EMBL" id="CAH2014560.1"/>
    </source>
</evidence>
<evidence type="ECO:0000313" key="4">
    <source>
        <dbReference type="Proteomes" id="UP001152888"/>
    </source>
</evidence>
<accession>A0A9P0Q3Q2</accession>
<evidence type="ECO:0000313" key="2">
    <source>
        <dbReference type="EMBL" id="CAH2007742.1"/>
    </source>
</evidence>
<gene>
    <name evidence="2" type="ORF">ACAOBT_LOCUS29812</name>
    <name evidence="3" type="ORF">ACAOBT_LOCUS34200</name>
</gene>
<organism evidence="2 4">
    <name type="scientific">Acanthoscelides obtectus</name>
    <name type="common">Bean weevil</name>
    <name type="synonym">Bruchus obtectus</name>
    <dbReference type="NCBI Taxonomy" id="200917"/>
    <lineage>
        <taxon>Eukaryota</taxon>
        <taxon>Metazoa</taxon>
        <taxon>Ecdysozoa</taxon>
        <taxon>Arthropoda</taxon>
        <taxon>Hexapoda</taxon>
        <taxon>Insecta</taxon>
        <taxon>Pterygota</taxon>
        <taxon>Neoptera</taxon>
        <taxon>Endopterygota</taxon>
        <taxon>Coleoptera</taxon>
        <taxon>Polyphaga</taxon>
        <taxon>Cucujiformia</taxon>
        <taxon>Chrysomeloidea</taxon>
        <taxon>Chrysomelidae</taxon>
        <taxon>Bruchinae</taxon>
        <taxon>Bruchini</taxon>
        <taxon>Acanthoscelides</taxon>
    </lineage>
</organism>
<reference evidence="2" key="1">
    <citation type="submission" date="2022-03" db="EMBL/GenBank/DDBJ databases">
        <authorList>
            <person name="Sayadi A."/>
        </authorList>
    </citation>
    <scope>NUCLEOTIDE SEQUENCE</scope>
</reference>
<dbReference type="EMBL" id="CAKOFQ010008517">
    <property type="protein sequence ID" value="CAH2014560.1"/>
    <property type="molecule type" value="Genomic_DNA"/>
</dbReference>
<comment type="caution">
    <text evidence="2">The sequence shown here is derived from an EMBL/GenBank/DDBJ whole genome shotgun (WGS) entry which is preliminary data.</text>
</comment>
<proteinExistence type="predicted"/>
<name>A0A9P0Q3Q2_ACAOB</name>